<proteinExistence type="inferred from homology"/>
<dbReference type="Pfam" id="PF22671">
    <property type="entry name" value="Gp18_domIII_N"/>
    <property type="match status" value="1"/>
</dbReference>
<accession>A0A836CF40</accession>
<keyword evidence="5" id="KW-1185">Reference proteome</keyword>
<sequence length="470" mass="49175">MAAVAFHHGARVFQSGENPVLVSLGDTSVVGLLCTAPDAVALDWPLDTPVLITNPSQAATLGDAGTAKDALDSIFDQAYTRVVLVRIDEGDDAADLLANAVGNFATLTGVHAFLKAESLGLPRPKLLLAPGIGTATTADGIASIAVTTPGAGYNQGTVAVTINHSAGAGAEAEAVVTAGAITAIVVTKPGFGYNATGLTVTISGGTSGAATASVGTTIGPVVAEAQGVAEKLRAIFYADGPDGTDVQAVQARAKINSRRVFYSDPRVLKSVEGSNVPKPSSPIFVGLQAKRDRERGPHWAGSNMEIAGIVGTNRGVLYGDQANYLNEHKVNTIINKNGLRSWGVWTCSSESVWQFVSVVRTHDAVNEAIENAFLEFVDRPMTRANLDFMVWSGVQALRNFENDGMLLPGSIFRLSNANSPTTGAQGIVKFAMAYEVPAPMVDIRVDAYRNIEIAYEALFNSVTGEFIVAE</sequence>
<feature type="domain" description="Tail sheath protein subtilisin-like" evidence="2">
    <location>
        <begin position="221"/>
        <end position="342"/>
    </location>
</feature>
<evidence type="ECO:0000259" key="3">
    <source>
        <dbReference type="Pfam" id="PF22671"/>
    </source>
</evidence>
<dbReference type="AlphaFoldDB" id="A0A836CF40"/>
<evidence type="ECO:0000259" key="2">
    <source>
        <dbReference type="Pfam" id="PF04984"/>
    </source>
</evidence>
<comment type="similarity">
    <text evidence="1">Belongs to the myoviridae tail sheath protein family.</text>
</comment>
<dbReference type="InterPro" id="IPR035089">
    <property type="entry name" value="Phage_sheath_subtilisin"/>
</dbReference>
<dbReference type="PANTHER" id="PTHR35861">
    <property type="match status" value="1"/>
</dbReference>
<comment type="caution">
    <text evidence="4">The sequence shown here is derived from an EMBL/GenBank/DDBJ whole genome shotgun (WGS) entry which is preliminary data.</text>
</comment>
<dbReference type="EMBL" id="JAFCMP010000221">
    <property type="protein sequence ID" value="KAG5183309.1"/>
    <property type="molecule type" value="Genomic_DNA"/>
</dbReference>
<dbReference type="Proteomes" id="UP000664859">
    <property type="component" value="Unassembled WGS sequence"/>
</dbReference>
<evidence type="ECO:0000313" key="5">
    <source>
        <dbReference type="Proteomes" id="UP000664859"/>
    </source>
</evidence>
<dbReference type="PANTHER" id="PTHR35861:SF1">
    <property type="entry name" value="PHAGE TAIL SHEATH PROTEIN"/>
    <property type="match status" value="1"/>
</dbReference>
<dbReference type="Pfam" id="PF04984">
    <property type="entry name" value="Phage_sheath_1"/>
    <property type="match status" value="1"/>
</dbReference>
<reference evidence="4" key="1">
    <citation type="submission" date="2021-02" db="EMBL/GenBank/DDBJ databases">
        <title>First Annotated Genome of the Yellow-green Alga Tribonema minus.</title>
        <authorList>
            <person name="Mahan K.M."/>
        </authorList>
    </citation>
    <scope>NUCLEOTIDE SEQUENCE</scope>
    <source>
        <strain evidence="4">UTEX B ZZ1240</strain>
    </source>
</reference>
<dbReference type="OrthoDB" id="7295287at2759"/>
<name>A0A836CF40_9STRA</name>
<feature type="domain" description="Tail sheath protein Gp18-like" evidence="3">
    <location>
        <begin position="27"/>
        <end position="87"/>
    </location>
</feature>
<evidence type="ECO:0000313" key="4">
    <source>
        <dbReference type="EMBL" id="KAG5183309.1"/>
    </source>
</evidence>
<organism evidence="4 5">
    <name type="scientific">Tribonema minus</name>
    <dbReference type="NCBI Taxonomy" id="303371"/>
    <lineage>
        <taxon>Eukaryota</taxon>
        <taxon>Sar</taxon>
        <taxon>Stramenopiles</taxon>
        <taxon>Ochrophyta</taxon>
        <taxon>PX clade</taxon>
        <taxon>Xanthophyceae</taxon>
        <taxon>Tribonematales</taxon>
        <taxon>Tribonemataceae</taxon>
        <taxon>Tribonema</taxon>
    </lineage>
</organism>
<protein>
    <submittedName>
        <fullName evidence="4">Phage tail sheath protein</fullName>
    </submittedName>
</protein>
<evidence type="ECO:0000256" key="1">
    <source>
        <dbReference type="ARBA" id="ARBA00008005"/>
    </source>
</evidence>
<dbReference type="InterPro" id="IPR052042">
    <property type="entry name" value="Tail_sheath_structural"/>
</dbReference>
<dbReference type="InterPro" id="IPR054564">
    <property type="entry name" value="Gp18_domIII_N"/>
</dbReference>
<gene>
    <name evidence="4" type="ORF">JKP88DRAFT_290459</name>
</gene>